<accession>A0A8D8A111</accession>
<reference evidence="1" key="1">
    <citation type="submission" date="2021-05" db="EMBL/GenBank/DDBJ databases">
        <authorList>
            <person name="Alioto T."/>
            <person name="Alioto T."/>
            <person name="Gomez Garrido J."/>
        </authorList>
    </citation>
    <scope>NUCLEOTIDE SEQUENCE</scope>
</reference>
<evidence type="ECO:0000313" key="1">
    <source>
        <dbReference type="EMBL" id="CAG6446301.1"/>
    </source>
</evidence>
<name>A0A8D8A111_CULPI</name>
<dbReference type="AlphaFoldDB" id="A0A8D8A111"/>
<sequence length="117" mass="13648">MPLTTMLCWRFTQRSKTRRYQPATRPREPTVRHFPGLVVSVNGPHNTNKLRKLAQNTRKIAKNISTIANVNNRRRRRHGIVVILHVNVCSSRRVSMLVLKFSDLLIKIISKFHLNQV</sequence>
<proteinExistence type="predicted"/>
<dbReference type="EMBL" id="HBUE01006654">
    <property type="protein sequence ID" value="CAG6446301.1"/>
    <property type="molecule type" value="Transcribed_RNA"/>
</dbReference>
<organism evidence="1">
    <name type="scientific">Culex pipiens</name>
    <name type="common">House mosquito</name>
    <dbReference type="NCBI Taxonomy" id="7175"/>
    <lineage>
        <taxon>Eukaryota</taxon>
        <taxon>Metazoa</taxon>
        <taxon>Ecdysozoa</taxon>
        <taxon>Arthropoda</taxon>
        <taxon>Hexapoda</taxon>
        <taxon>Insecta</taxon>
        <taxon>Pterygota</taxon>
        <taxon>Neoptera</taxon>
        <taxon>Endopterygota</taxon>
        <taxon>Diptera</taxon>
        <taxon>Nematocera</taxon>
        <taxon>Culicoidea</taxon>
        <taxon>Culicidae</taxon>
        <taxon>Culicinae</taxon>
        <taxon>Culicini</taxon>
        <taxon>Culex</taxon>
        <taxon>Culex</taxon>
    </lineage>
</organism>
<protein>
    <submittedName>
        <fullName evidence="1">(northern house mosquito) hypothetical protein</fullName>
    </submittedName>
</protein>